<dbReference type="CDD" id="cd00085">
    <property type="entry name" value="HNHc"/>
    <property type="match status" value="1"/>
</dbReference>
<organism evidence="3 4">
    <name type="scientific">Nakamurella multipartita (strain ATCC 700099 / DSM 44233 / CIP 104796 / JCM 9543 / NBRC 105858 / Y-104)</name>
    <name type="common">Microsphaera multipartita</name>
    <dbReference type="NCBI Taxonomy" id="479431"/>
    <lineage>
        <taxon>Bacteria</taxon>
        <taxon>Bacillati</taxon>
        <taxon>Actinomycetota</taxon>
        <taxon>Actinomycetes</taxon>
        <taxon>Nakamurellales</taxon>
        <taxon>Nakamurellaceae</taxon>
        <taxon>Nakamurella</taxon>
    </lineage>
</organism>
<dbReference type="AlphaFoldDB" id="C8XGD7"/>
<reference evidence="4" key="1">
    <citation type="submission" date="2009-09" db="EMBL/GenBank/DDBJ databases">
        <title>The complete genome of Nakamurella multipartita DSM 44233.</title>
        <authorList>
            <consortium name="US DOE Joint Genome Institute (JGI-PGF)"/>
            <person name="Lucas S."/>
            <person name="Copeland A."/>
            <person name="Lapidus A."/>
            <person name="Glavina del Rio T."/>
            <person name="Dalin E."/>
            <person name="Tice H."/>
            <person name="Bruce D."/>
            <person name="Goodwin L."/>
            <person name="Pitluck S."/>
            <person name="Kyrpides N."/>
            <person name="Mavromatis K."/>
            <person name="Ivanova N."/>
            <person name="Ovchinnikova G."/>
            <person name="Sims D."/>
            <person name="Meincke L."/>
            <person name="Brettin T."/>
            <person name="Detter J.C."/>
            <person name="Han C."/>
            <person name="Larimer F."/>
            <person name="Land M."/>
            <person name="Hauser L."/>
            <person name="Markowitz V."/>
            <person name="Cheng J.-F."/>
            <person name="Hugenholtz P."/>
            <person name="Woyke T."/>
            <person name="Wu D."/>
            <person name="Klenk H.-P."/>
            <person name="Eisen J.A."/>
        </authorList>
    </citation>
    <scope>NUCLEOTIDE SEQUENCE [LARGE SCALE GENOMIC DNA]</scope>
    <source>
        <strain evidence="4">ATCC 700099 / DSM 44233 / CIP 104796 / JCM 9543 / NBRC 105858 / Y-104</strain>
    </source>
</reference>
<evidence type="ECO:0000313" key="4">
    <source>
        <dbReference type="Proteomes" id="UP000002218"/>
    </source>
</evidence>
<dbReference type="Pfam" id="PF14279">
    <property type="entry name" value="HNH_5"/>
    <property type="match status" value="1"/>
</dbReference>
<dbReference type="InParanoid" id="C8XGD7"/>
<sequence length="138" mass="15411">MTVSRTRRARASRKRQRRMRGVEHDLTGPQWDALQAAWGGCAYCGAAGSALQRDCVLPISRGGRYTLDNVVPACRSCNASKCGDEVTGWLRRRKLDESRFLLRHLQIRAALVAQFERRESDDRADPVVQAVGVNAATR</sequence>
<dbReference type="eggNOG" id="COG1403">
    <property type="taxonomic scope" value="Bacteria"/>
</dbReference>
<gene>
    <name evidence="3" type="ordered locus">Namu_3842</name>
</gene>
<dbReference type="RefSeq" id="WP_015748966.1">
    <property type="nucleotide sequence ID" value="NC_013235.1"/>
</dbReference>
<dbReference type="PANTHER" id="PTHR33877:SF2">
    <property type="entry name" value="OS07G0170200 PROTEIN"/>
    <property type="match status" value="1"/>
</dbReference>
<evidence type="ECO:0000259" key="2">
    <source>
        <dbReference type="SMART" id="SM00507"/>
    </source>
</evidence>
<evidence type="ECO:0000256" key="1">
    <source>
        <dbReference type="SAM" id="MobiDB-lite"/>
    </source>
</evidence>
<feature type="region of interest" description="Disordered" evidence="1">
    <location>
        <begin position="1"/>
        <end position="22"/>
    </location>
</feature>
<evidence type="ECO:0000313" key="3">
    <source>
        <dbReference type="EMBL" id="ACV80139.1"/>
    </source>
</evidence>
<keyword evidence="4" id="KW-1185">Reference proteome</keyword>
<dbReference type="InterPro" id="IPR052892">
    <property type="entry name" value="NA-targeting_endonuclease"/>
</dbReference>
<dbReference type="InterPro" id="IPR029471">
    <property type="entry name" value="HNH_5"/>
</dbReference>
<dbReference type="KEGG" id="nml:Namu_3842"/>
<accession>C8XGD7</accession>
<proteinExistence type="predicted"/>
<feature type="domain" description="HNH nuclease" evidence="2">
    <location>
        <begin position="29"/>
        <end position="79"/>
    </location>
</feature>
<dbReference type="OrthoDB" id="9802901at2"/>
<name>C8XGD7_NAKMY</name>
<feature type="compositionally biased region" description="Basic residues" evidence="1">
    <location>
        <begin position="1"/>
        <end position="19"/>
    </location>
</feature>
<dbReference type="Proteomes" id="UP000002218">
    <property type="component" value="Chromosome"/>
</dbReference>
<protein>
    <submittedName>
        <fullName evidence="3">HNH nuclease</fullName>
    </submittedName>
</protein>
<dbReference type="Gene3D" id="1.10.30.50">
    <property type="match status" value="1"/>
</dbReference>
<dbReference type="SMART" id="SM00507">
    <property type="entry name" value="HNHc"/>
    <property type="match status" value="1"/>
</dbReference>
<dbReference type="STRING" id="479431.Namu_3842"/>
<dbReference type="EMBL" id="CP001737">
    <property type="protein sequence ID" value="ACV80139.1"/>
    <property type="molecule type" value="Genomic_DNA"/>
</dbReference>
<dbReference type="HOGENOM" id="CLU_136797_1_0_11"/>
<reference evidence="3 4" key="2">
    <citation type="journal article" date="2010" name="Stand. Genomic Sci.">
        <title>Complete genome sequence of Nakamurella multipartita type strain (Y-104).</title>
        <authorList>
            <person name="Tice H."/>
            <person name="Mayilraj S."/>
            <person name="Sims D."/>
            <person name="Lapidus A."/>
            <person name="Nolan M."/>
            <person name="Lucas S."/>
            <person name="Glavina Del Rio T."/>
            <person name="Copeland A."/>
            <person name="Cheng J.F."/>
            <person name="Meincke L."/>
            <person name="Bruce D."/>
            <person name="Goodwin L."/>
            <person name="Pitluck S."/>
            <person name="Ivanova N."/>
            <person name="Mavromatis K."/>
            <person name="Ovchinnikova G."/>
            <person name="Pati A."/>
            <person name="Chen A."/>
            <person name="Palaniappan K."/>
            <person name="Land M."/>
            <person name="Hauser L."/>
            <person name="Chang Y.J."/>
            <person name="Jeffries C.D."/>
            <person name="Detter J.C."/>
            <person name="Brettin T."/>
            <person name="Rohde M."/>
            <person name="Goker M."/>
            <person name="Bristow J."/>
            <person name="Eisen J.A."/>
            <person name="Markowitz V."/>
            <person name="Hugenholtz P."/>
            <person name="Kyrpides N.C."/>
            <person name="Klenk H.P."/>
            <person name="Chen F."/>
        </authorList>
    </citation>
    <scope>NUCLEOTIDE SEQUENCE [LARGE SCALE GENOMIC DNA]</scope>
    <source>
        <strain evidence="4">ATCC 700099 / DSM 44233 / CIP 104796 / JCM 9543 / NBRC 105858 / Y-104</strain>
    </source>
</reference>
<dbReference type="InterPro" id="IPR003615">
    <property type="entry name" value="HNH_nuc"/>
</dbReference>
<dbReference type="PANTHER" id="PTHR33877">
    <property type="entry name" value="SLL1193 PROTEIN"/>
    <property type="match status" value="1"/>
</dbReference>